<dbReference type="Gene3D" id="1.10.10.10">
    <property type="entry name" value="Winged helix-like DNA-binding domain superfamily/Winged helix DNA-binding domain"/>
    <property type="match status" value="1"/>
</dbReference>
<name>A0A6L5BC53_APIGR</name>
<dbReference type="InterPro" id="IPR018277">
    <property type="entry name" value="Ribosomal_eS19_CS"/>
</dbReference>
<feature type="chain" id="PRO_5026709340" description="40S ribosomal protein S19" evidence="4">
    <location>
        <begin position="18"/>
        <end position="172"/>
    </location>
</feature>
<keyword evidence="4" id="KW-0732">Signal</keyword>
<protein>
    <recommendedName>
        <fullName evidence="7">40S ribosomal protein S19</fullName>
    </recommendedName>
</protein>
<dbReference type="InterPro" id="IPR036390">
    <property type="entry name" value="WH_DNA-bd_sf"/>
</dbReference>
<dbReference type="Pfam" id="PF01090">
    <property type="entry name" value="Ribosomal_S19e"/>
    <property type="match status" value="2"/>
</dbReference>
<keyword evidence="6" id="KW-1185">Reference proteome</keyword>
<evidence type="ECO:0000256" key="2">
    <source>
        <dbReference type="ARBA" id="ARBA00022980"/>
    </source>
</evidence>
<feature type="signal peptide" evidence="4">
    <location>
        <begin position="1"/>
        <end position="17"/>
    </location>
</feature>
<keyword evidence="3" id="KW-0687">Ribonucleoprotein</keyword>
<comment type="similarity">
    <text evidence="1">Belongs to the eukaryotic ribosomal protein eS19 family.</text>
</comment>
<keyword evidence="2" id="KW-0689">Ribosomal protein</keyword>
<dbReference type="PANTHER" id="PTHR11710">
    <property type="entry name" value="40S RIBOSOMAL PROTEIN S19"/>
    <property type="match status" value="1"/>
</dbReference>
<evidence type="ECO:0000256" key="3">
    <source>
        <dbReference type="ARBA" id="ARBA00023274"/>
    </source>
</evidence>
<dbReference type="GO" id="GO:0006412">
    <property type="term" value="P:translation"/>
    <property type="evidence" value="ECO:0007669"/>
    <property type="project" value="InterPro"/>
</dbReference>
<evidence type="ECO:0000313" key="5">
    <source>
        <dbReference type="EMBL" id="KAF1002417.1"/>
    </source>
</evidence>
<dbReference type="GO" id="GO:0022627">
    <property type="term" value="C:cytosolic small ribosomal subunit"/>
    <property type="evidence" value="ECO:0007669"/>
    <property type="project" value="TreeGrafter"/>
</dbReference>
<dbReference type="GO" id="GO:0003735">
    <property type="term" value="F:structural constituent of ribosome"/>
    <property type="evidence" value="ECO:0007669"/>
    <property type="project" value="InterPro"/>
</dbReference>
<dbReference type="EMBL" id="WRXP01001215">
    <property type="protein sequence ID" value="KAF1002417.1"/>
    <property type="molecule type" value="Genomic_DNA"/>
</dbReference>
<accession>A0A6L5BC53</accession>
<evidence type="ECO:0000313" key="6">
    <source>
        <dbReference type="Proteomes" id="UP000593563"/>
    </source>
</evidence>
<evidence type="ECO:0008006" key="7">
    <source>
        <dbReference type="Google" id="ProtNLM"/>
    </source>
</evidence>
<dbReference type="SMART" id="SM01413">
    <property type="entry name" value="Ribosomal_S19e"/>
    <property type="match status" value="1"/>
</dbReference>
<dbReference type="InterPro" id="IPR001266">
    <property type="entry name" value="Ribosomal_eS19"/>
</dbReference>
<reference evidence="5" key="1">
    <citation type="submission" date="2020-01" db="EMBL/GenBank/DDBJ databases">
        <title>The Celery Genome Sequence Reveals Sequential Paleo-tetraploidization, Resistance Gene Elimination, Karyotype Evolution, and Functional Innovation in Apiales.</title>
        <authorList>
            <person name="Song X."/>
        </authorList>
    </citation>
    <scope>NUCLEOTIDE SEQUENCE</scope>
    <source>
        <tissue evidence="5">Leaf</tissue>
    </source>
</reference>
<organism evidence="5 6">
    <name type="scientific">Apium graveolens</name>
    <name type="common">Celery</name>
    <dbReference type="NCBI Taxonomy" id="4045"/>
    <lineage>
        <taxon>Eukaryota</taxon>
        <taxon>Viridiplantae</taxon>
        <taxon>Streptophyta</taxon>
        <taxon>Embryophyta</taxon>
        <taxon>Tracheophyta</taxon>
        <taxon>Spermatophyta</taxon>
        <taxon>Magnoliopsida</taxon>
        <taxon>eudicotyledons</taxon>
        <taxon>Gunneridae</taxon>
        <taxon>Pentapetalae</taxon>
        <taxon>asterids</taxon>
        <taxon>campanulids</taxon>
        <taxon>Apiales</taxon>
        <taxon>Apiaceae</taxon>
        <taxon>Apioideae</taxon>
        <taxon>apioid superclade</taxon>
        <taxon>Apieae</taxon>
        <taxon>Apium</taxon>
    </lineage>
</organism>
<dbReference type="PANTHER" id="PTHR11710:SF0">
    <property type="entry name" value="40S RIBOSOMAL PROTEIN S19"/>
    <property type="match status" value="1"/>
</dbReference>
<comment type="caution">
    <text evidence="5">The sequence shown here is derived from an EMBL/GenBank/DDBJ whole genome shotgun (WGS) entry which is preliminary data.</text>
</comment>
<dbReference type="GO" id="GO:0000028">
    <property type="term" value="P:ribosomal small subunit assembly"/>
    <property type="evidence" value="ECO:0007669"/>
    <property type="project" value="TreeGrafter"/>
</dbReference>
<dbReference type="GO" id="GO:0003723">
    <property type="term" value="F:RNA binding"/>
    <property type="evidence" value="ECO:0007669"/>
    <property type="project" value="TreeGrafter"/>
</dbReference>
<dbReference type="Proteomes" id="UP000593563">
    <property type="component" value="Unassembled WGS sequence"/>
</dbReference>
<evidence type="ECO:0000256" key="4">
    <source>
        <dbReference type="SAM" id="SignalP"/>
    </source>
</evidence>
<dbReference type="InterPro" id="IPR036388">
    <property type="entry name" value="WH-like_DNA-bd_sf"/>
</dbReference>
<sequence length="172" mass="19506">MYVMVVVVLFFATNVEQMELPHWTDIVKTGTFKELAPYDEDWYYIRAGMIFILIVTSSFDRTDQNQTPLHLPSLEIIFTFSHFHQFNCSINGKENLPKGWSGCWFRRIYGGSKRNGSAPPHFCKSSGGIARHILQQLQTMNIVDFDSKGGRKITSSGQRDLDQVAGTIVVAP</sequence>
<dbReference type="AlphaFoldDB" id="A0A6L5BC53"/>
<dbReference type="SUPFAM" id="SSF46785">
    <property type="entry name" value="Winged helix' DNA-binding domain"/>
    <property type="match status" value="2"/>
</dbReference>
<evidence type="ECO:0000256" key="1">
    <source>
        <dbReference type="ARBA" id="ARBA00010014"/>
    </source>
</evidence>
<proteinExistence type="inferred from homology"/>
<gene>
    <name evidence="5" type="ORF">AG4045_015276</name>
</gene>
<dbReference type="PROSITE" id="PS00628">
    <property type="entry name" value="RIBOSOMAL_S19E"/>
    <property type="match status" value="1"/>
</dbReference>